<dbReference type="OrthoDB" id="497268at2759"/>
<dbReference type="InterPro" id="IPR021825">
    <property type="entry name" value="RETICULATA-related"/>
</dbReference>
<dbReference type="PANTHER" id="PTHR31620">
    <property type="entry name" value="PROTEIN RETICULATA-RELATED 2, CHLOROPLASTIC-RELATED"/>
    <property type="match status" value="1"/>
</dbReference>
<accession>A0A835IYV6</accession>
<reference evidence="11 12" key="1">
    <citation type="submission" date="2020-10" db="EMBL/GenBank/DDBJ databases">
        <title>The Coptis chinensis genome and diversification of protoberbering-type alkaloids.</title>
        <authorList>
            <person name="Wang B."/>
            <person name="Shu S."/>
            <person name="Song C."/>
            <person name="Liu Y."/>
        </authorList>
    </citation>
    <scope>NUCLEOTIDE SEQUENCE [LARGE SCALE GENOMIC DNA]</scope>
    <source>
        <strain evidence="11">HL-2020</strain>
        <tissue evidence="11">Leaf</tissue>
    </source>
</reference>
<feature type="transmembrane region" description="Helical" evidence="10">
    <location>
        <begin position="46"/>
        <end position="67"/>
    </location>
</feature>
<name>A0A835IYV6_9MAGN</name>
<dbReference type="EMBL" id="JADFTS010000001">
    <property type="protein sequence ID" value="KAF9626626.1"/>
    <property type="molecule type" value="Genomic_DNA"/>
</dbReference>
<keyword evidence="7 10" id="KW-1133">Transmembrane helix</keyword>
<keyword evidence="3" id="KW-0150">Chloroplast</keyword>
<gene>
    <name evidence="11" type="ORF">IFM89_037419</name>
</gene>
<evidence type="ECO:0000256" key="9">
    <source>
        <dbReference type="SAM" id="MobiDB-lite"/>
    </source>
</evidence>
<evidence type="ECO:0000256" key="3">
    <source>
        <dbReference type="ARBA" id="ARBA00022528"/>
    </source>
</evidence>
<dbReference type="AlphaFoldDB" id="A0A835IYV6"/>
<keyword evidence="5 10" id="KW-0812">Transmembrane</keyword>
<evidence type="ECO:0000313" key="11">
    <source>
        <dbReference type="EMBL" id="KAF9626626.1"/>
    </source>
</evidence>
<organism evidence="11 12">
    <name type="scientific">Coptis chinensis</name>
    <dbReference type="NCBI Taxonomy" id="261450"/>
    <lineage>
        <taxon>Eukaryota</taxon>
        <taxon>Viridiplantae</taxon>
        <taxon>Streptophyta</taxon>
        <taxon>Embryophyta</taxon>
        <taxon>Tracheophyta</taxon>
        <taxon>Spermatophyta</taxon>
        <taxon>Magnoliopsida</taxon>
        <taxon>Ranunculales</taxon>
        <taxon>Ranunculaceae</taxon>
        <taxon>Coptidoideae</taxon>
        <taxon>Coptis</taxon>
    </lineage>
</organism>
<protein>
    <submittedName>
        <fullName evidence="11">Uncharacterized protein</fullName>
    </submittedName>
</protein>
<feature type="region of interest" description="Disordered" evidence="9">
    <location>
        <begin position="159"/>
        <end position="178"/>
    </location>
</feature>
<evidence type="ECO:0000256" key="6">
    <source>
        <dbReference type="ARBA" id="ARBA00022946"/>
    </source>
</evidence>
<dbReference type="PANTHER" id="PTHR31620:SF15">
    <property type="entry name" value="PROTEIN RETICULATA-RELATED 2, CHLOROPLASTIC-RELATED"/>
    <property type="match status" value="1"/>
</dbReference>
<comment type="caution">
    <text evidence="11">The sequence shown here is derived from an EMBL/GenBank/DDBJ whole genome shotgun (WGS) entry which is preliminary data.</text>
</comment>
<dbReference type="Pfam" id="PF11891">
    <property type="entry name" value="RETICULATA-like"/>
    <property type="match status" value="1"/>
</dbReference>
<evidence type="ECO:0000256" key="10">
    <source>
        <dbReference type="SAM" id="Phobius"/>
    </source>
</evidence>
<keyword evidence="6" id="KW-0809">Transit peptide</keyword>
<evidence type="ECO:0000256" key="8">
    <source>
        <dbReference type="ARBA" id="ARBA00023136"/>
    </source>
</evidence>
<evidence type="ECO:0000313" key="12">
    <source>
        <dbReference type="Proteomes" id="UP000631114"/>
    </source>
</evidence>
<evidence type="ECO:0000256" key="5">
    <source>
        <dbReference type="ARBA" id="ARBA00022692"/>
    </source>
</evidence>
<keyword evidence="12" id="KW-1185">Reference proteome</keyword>
<feature type="compositionally biased region" description="Basic and acidic residues" evidence="9">
    <location>
        <begin position="167"/>
        <end position="178"/>
    </location>
</feature>
<keyword evidence="4" id="KW-0934">Plastid</keyword>
<keyword evidence="8 10" id="KW-0472">Membrane</keyword>
<sequence length="178" mass="19191">MISVPGCRVSVARLHGICLDFGLNLLGFLGSIKNFFLSPNFGYKGLVFACVGFAASLFGTAISNGLIMLRKKMDPNIETPSKAPPTILNALTWSAQMDLSSNLKCQILNGIEIVLAKGVSVVFKGWVVILRSLNNVLGGVLFFTLARLTGLQKVLNNGKMDSEEDEKSDHIDETLKSG</sequence>
<comment type="subcellular location">
    <subcellularLocation>
        <location evidence="1">Plastid</location>
        <location evidence="1">Chloroplast membrane</location>
        <topology evidence="1">Multi-pass membrane protein</topology>
    </subcellularLocation>
</comment>
<evidence type="ECO:0000256" key="1">
    <source>
        <dbReference type="ARBA" id="ARBA00004508"/>
    </source>
</evidence>
<dbReference type="Proteomes" id="UP000631114">
    <property type="component" value="Unassembled WGS sequence"/>
</dbReference>
<comment type="similarity">
    <text evidence="2">Belongs to the RETICULATA family.</text>
</comment>
<evidence type="ECO:0000256" key="7">
    <source>
        <dbReference type="ARBA" id="ARBA00022989"/>
    </source>
</evidence>
<evidence type="ECO:0000256" key="4">
    <source>
        <dbReference type="ARBA" id="ARBA00022640"/>
    </source>
</evidence>
<proteinExistence type="inferred from homology"/>
<evidence type="ECO:0000256" key="2">
    <source>
        <dbReference type="ARBA" id="ARBA00010793"/>
    </source>
</evidence>
<dbReference type="GO" id="GO:0031969">
    <property type="term" value="C:chloroplast membrane"/>
    <property type="evidence" value="ECO:0007669"/>
    <property type="project" value="UniProtKB-SubCell"/>
</dbReference>